<evidence type="ECO:0000256" key="1">
    <source>
        <dbReference type="SAM" id="SignalP"/>
    </source>
</evidence>
<dbReference type="EMBL" id="JAUCMV010000001">
    <property type="protein sequence ID" value="KAK0425904.1"/>
    <property type="molecule type" value="Genomic_DNA"/>
</dbReference>
<keyword evidence="3" id="KW-1185">Reference proteome</keyword>
<dbReference type="AlphaFoldDB" id="A0AA39IMQ3"/>
<reference evidence="2" key="1">
    <citation type="submission" date="2023-06" db="EMBL/GenBank/DDBJ databases">
        <title>Genomic analysis of the entomopathogenic nematode Steinernema hermaphroditum.</title>
        <authorList>
            <person name="Schwarz E.M."/>
            <person name="Heppert J.K."/>
            <person name="Baniya A."/>
            <person name="Schwartz H.T."/>
            <person name="Tan C.-H."/>
            <person name="Antoshechkin I."/>
            <person name="Sternberg P.W."/>
            <person name="Goodrich-Blair H."/>
            <person name="Dillman A.R."/>
        </authorList>
    </citation>
    <scope>NUCLEOTIDE SEQUENCE</scope>
    <source>
        <strain evidence="2">PS9179</strain>
        <tissue evidence="2">Whole animal</tissue>
    </source>
</reference>
<protein>
    <submittedName>
        <fullName evidence="2">Uncharacterized protein</fullName>
    </submittedName>
</protein>
<name>A0AA39IMQ3_9BILA</name>
<organism evidence="2 3">
    <name type="scientific">Steinernema hermaphroditum</name>
    <dbReference type="NCBI Taxonomy" id="289476"/>
    <lineage>
        <taxon>Eukaryota</taxon>
        <taxon>Metazoa</taxon>
        <taxon>Ecdysozoa</taxon>
        <taxon>Nematoda</taxon>
        <taxon>Chromadorea</taxon>
        <taxon>Rhabditida</taxon>
        <taxon>Tylenchina</taxon>
        <taxon>Panagrolaimomorpha</taxon>
        <taxon>Strongyloidoidea</taxon>
        <taxon>Steinernematidae</taxon>
        <taxon>Steinernema</taxon>
    </lineage>
</organism>
<dbReference type="Proteomes" id="UP001175271">
    <property type="component" value="Unassembled WGS sequence"/>
</dbReference>
<gene>
    <name evidence="2" type="ORF">QR680_009448</name>
</gene>
<keyword evidence="1" id="KW-0732">Signal</keyword>
<comment type="caution">
    <text evidence="2">The sequence shown here is derived from an EMBL/GenBank/DDBJ whole genome shotgun (WGS) entry which is preliminary data.</text>
</comment>
<accession>A0AA39IMQ3</accession>
<sequence length="272" mass="30415">MKLLVPLALLAVGVAAVIDSDVVVDSKAIFRVRHPSKRIEQLRVLSEFLSAAPKKPDVDHVVVDGDSRSAPDVRVERFPDEVPLEMQPYRTTVTNENAKRRKRAFFEPSNEALPSNSVASSPRAQVFFEDTASPASSSPASESAFIPLTASRASPVESHLRQMPLNPTRTDNIVPYDAHIDPDFPREAPYARGIYNIPEGHNLDKDIDVEFRTGFRHGPFRPTQMTPGQFYIPRTAYSPVAKPSYSNKQYGYSPYAYSYPYYAGWSTSRISH</sequence>
<evidence type="ECO:0000313" key="2">
    <source>
        <dbReference type="EMBL" id="KAK0425904.1"/>
    </source>
</evidence>
<proteinExistence type="predicted"/>
<evidence type="ECO:0000313" key="3">
    <source>
        <dbReference type="Proteomes" id="UP001175271"/>
    </source>
</evidence>
<feature type="signal peptide" evidence="1">
    <location>
        <begin position="1"/>
        <end position="15"/>
    </location>
</feature>
<feature type="chain" id="PRO_5041334127" evidence="1">
    <location>
        <begin position="16"/>
        <end position="272"/>
    </location>
</feature>